<dbReference type="AlphaFoldDB" id="A0A7Y9ZE67"/>
<dbReference type="CDD" id="cd00130">
    <property type="entry name" value="PAS"/>
    <property type="match status" value="1"/>
</dbReference>
<dbReference type="Gene3D" id="3.20.20.450">
    <property type="entry name" value="EAL domain"/>
    <property type="match status" value="1"/>
</dbReference>
<dbReference type="InterPro" id="IPR035965">
    <property type="entry name" value="PAS-like_dom_sf"/>
</dbReference>
<feature type="domain" description="PAS" evidence="2">
    <location>
        <begin position="600"/>
        <end position="646"/>
    </location>
</feature>
<keyword evidence="1" id="KW-1133">Transmembrane helix</keyword>
<feature type="transmembrane region" description="Helical" evidence="1">
    <location>
        <begin position="532"/>
        <end position="548"/>
    </location>
</feature>
<protein>
    <submittedName>
        <fullName evidence="5">Diguanylate cyclase (GGDEF)-like protein</fullName>
    </submittedName>
</protein>
<dbReference type="EMBL" id="JACBZM010000001">
    <property type="protein sequence ID" value="NYI43792.1"/>
    <property type="molecule type" value="Genomic_DNA"/>
</dbReference>
<dbReference type="SUPFAM" id="SSF55785">
    <property type="entry name" value="PYP-like sensor domain (PAS domain)"/>
    <property type="match status" value="1"/>
</dbReference>
<dbReference type="CDD" id="cd18773">
    <property type="entry name" value="PDC1_HK_sensor"/>
    <property type="match status" value="1"/>
</dbReference>
<feature type="domain" description="GGDEF" evidence="4">
    <location>
        <begin position="742"/>
        <end position="874"/>
    </location>
</feature>
<feature type="transmembrane region" description="Helical" evidence="1">
    <location>
        <begin position="568"/>
        <end position="585"/>
    </location>
</feature>
<keyword evidence="1" id="KW-0812">Transmembrane</keyword>
<dbReference type="Pfam" id="PF00990">
    <property type="entry name" value="GGDEF"/>
    <property type="match status" value="1"/>
</dbReference>
<dbReference type="InterPro" id="IPR000014">
    <property type="entry name" value="PAS"/>
</dbReference>
<evidence type="ECO:0000313" key="5">
    <source>
        <dbReference type="EMBL" id="NYI43792.1"/>
    </source>
</evidence>
<dbReference type="InterPro" id="IPR029787">
    <property type="entry name" value="Nucleotide_cyclase"/>
</dbReference>
<evidence type="ECO:0000259" key="2">
    <source>
        <dbReference type="PROSITE" id="PS50112"/>
    </source>
</evidence>
<evidence type="ECO:0000256" key="1">
    <source>
        <dbReference type="SAM" id="Phobius"/>
    </source>
</evidence>
<dbReference type="CDD" id="cd01949">
    <property type="entry name" value="GGDEF"/>
    <property type="match status" value="1"/>
</dbReference>
<dbReference type="InterPro" id="IPR001633">
    <property type="entry name" value="EAL_dom"/>
</dbReference>
<dbReference type="Pfam" id="PF13188">
    <property type="entry name" value="PAS_8"/>
    <property type="match status" value="1"/>
</dbReference>
<feature type="domain" description="EAL" evidence="3">
    <location>
        <begin position="7"/>
        <end position="263"/>
    </location>
</feature>
<accession>A0A7Y9ZE67</accession>
<dbReference type="Pfam" id="PF00563">
    <property type="entry name" value="EAL"/>
    <property type="match status" value="1"/>
</dbReference>
<feature type="transmembrane region" description="Helical" evidence="1">
    <location>
        <begin position="295"/>
        <end position="317"/>
    </location>
</feature>
<dbReference type="InterPro" id="IPR000160">
    <property type="entry name" value="GGDEF_dom"/>
</dbReference>
<dbReference type="SUPFAM" id="SSF55073">
    <property type="entry name" value="Nucleotide cyclase"/>
    <property type="match status" value="1"/>
</dbReference>
<comment type="caution">
    <text evidence="5">The sequence shown here is derived from an EMBL/GenBank/DDBJ whole genome shotgun (WGS) entry which is preliminary data.</text>
</comment>
<sequence>MGAAAAREMTAERLAHALEQGDVVVHYQPCYDLRTGEMVAVEALARVYDAESDELLQPAAFLEVLEQSGLVVHLDEMVLALAARQVADWRRLPAGRRLCLAINLSPADLDDPLLPVRFREATEAAGLPMDAIIVELTETLLSETGRGHEQVLAELSAMGCNVTLDDFGTGNASFDYLRRFHVDGVKIDRSFVQYLGTGGRRDRMSESLVRFCLSLGVHVVAEGIERPQHVAVLRRLGCPFGQGFLMSRPLPAAELEELLASDVVPAALRHDEEAVVLPALVAEPDAHRLTLLERFVPRVLGGLVALVLGLVAVLAAVGHEDSHETLTAAAGNRLAAIDSLAARGVDMRLGGVRGVVTAFSRSDAVRTALATRDPERMDLALETLASSTVGTFNTSLYDAEGTMLDLAPAQAEPVVVGRNFAYREWYAPAGRSTTAYVTQAYQLMTAQRTWAIAVAAAVRDDRGRVQGFVVATLALSGLQAEIASVFDQYGVEVTVVDRHDTTLASSAGRVGEQTRDPRLLAAREASGRGTDGVLWAVSGVPAIGGWLLVEQDRDEAVGTVVGHADPLVTGLLAGTGFVLVLLWMLNDRRRRQLKAELRRSNAWLTSVLDATPTPVLVSDVDDLVQHANAEAAALLGVPADSLRGQSVRSWLTTRDQPSTGRDGFSATVVTREGEVRLVEVRVRELAGPAGEPMRLHALIDVTPHHEEHDRLRAQGRVDPLTGVANRIALDEALSAASAPGRPSQALVMLDLDGFKAVNDELGHAAGDSVLCAVADVLSGSVGPDDTVARMGGDEFVLVVRLEPGVTHDDVATRLREAVQATLDGHPFALHVGVGVSIGSALVGADGHDADELLRVADVRMYDAKRRHADRRPRR</sequence>
<reference evidence="5 6" key="1">
    <citation type="submission" date="2020-07" db="EMBL/GenBank/DDBJ databases">
        <title>Sequencing the genomes of 1000 actinobacteria strains.</title>
        <authorList>
            <person name="Klenk H.-P."/>
        </authorList>
    </citation>
    <scope>NUCLEOTIDE SEQUENCE [LARGE SCALE GENOMIC DNA]</scope>
    <source>
        <strain evidence="5 6">DSM 15131</strain>
    </source>
</reference>
<dbReference type="Proteomes" id="UP000562045">
    <property type="component" value="Unassembled WGS sequence"/>
</dbReference>
<evidence type="ECO:0000313" key="6">
    <source>
        <dbReference type="Proteomes" id="UP000562045"/>
    </source>
</evidence>
<dbReference type="CDD" id="cd01948">
    <property type="entry name" value="EAL"/>
    <property type="match status" value="1"/>
</dbReference>
<evidence type="ECO:0000259" key="3">
    <source>
        <dbReference type="PROSITE" id="PS50883"/>
    </source>
</evidence>
<name>A0A7Y9ZE67_9ACTN</name>
<dbReference type="SMART" id="SM00052">
    <property type="entry name" value="EAL"/>
    <property type="match status" value="1"/>
</dbReference>
<proteinExistence type="predicted"/>
<dbReference type="Gene3D" id="3.30.450.20">
    <property type="entry name" value="PAS domain"/>
    <property type="match status" value="2"/>
</dbReference>
<dbReference type="InterPro" id="IPR043128">
    <property type="entry name" value="Rev_trsase/Diguanyl_cyclase"/>
</dbReference>
<organism evidence="5 6">
    <name type="scientific">Nocardioides aromaticivorans</name>
    <dbReference type="NCBI Taxonomy" id="200618"/>
    <lineage>
        <taxon>Bacteria</taxon>
        <taxon>Bacillati</taxon>
        <taxon>Actinomycetota</taxon>
        <taxon>Actinomycetes</taxon>
        <taxon>Propionibacteriales</taxon>
        <taxon>Nocardioidaceae</taxon>
        <taxon>Nocardioides</taxon>
    </lineage>
</organism>
<dbReference type="PANTHER" id="PTHR44757:SF2">
    <property type="entry name" value="BIOFILM ARCHITECTURE MAINTENANCE PROTEIN MBAA"/>
    <property type="match status" value="1"/>
</dbReference>
<dbReference type="InterPro" id="IPR052155">
    <property type="entry name" value="Biofilm_reg_signaling"/>
</dbReference>
<dbReference type="PROSITE" id="PS50883">
    <property type="entry name" value="EAL"/>
    <property type="match status" value="1"/>
</dbReference>
<evidence type="ECO:0000259" key="4">
    <source>
        <dbReference type="PROSITE" id="PS50887"/>
    </source>
</evidence>
<gene>
    <name evidence="5" type="ORF">BJ993_000872</name>
</gene>
<dbReference type="PROSITE" id="PS50112">
    <property type="entry name" value="PAS"/>
    <property type="match status" value="1"/>
</dbReference>
<dbReference type="SMART" id="SM00267">
    <property type="entry name" value="GGDEF"/>
    <property type="match status" value="1"/>
</dbReference>
<dbReference type="SMART" id="SM00091">
    <property type="entry name" value="PAS"/>
    <property type="match status" value="1"/>
</dbReference>
<keyword evidence="1" id="KW-0472">Membrane</keyword>
<dbReference type="PROSITE" id="PS50887">
    <property type="entry name" value="GGDEF"/>
    <property type="match status" value="1"/>
</dbReference>
<dbReference type="NCBIfam" id="TIGR00254">
    <property type="entry name" value="GGDEF"/>
    <property type="match status" value="1"/>
</dbReference>
<dbReference type="Gene3D" id="3.30.70.270">
    <property type="match status" value="1"/>
</dbReference>
<dbReference type="SUPFAM" id="SSF141868">
    <property type="entry name" value="EAL domain-like"/>
    <property type="match status" value="1"/>
</dbReference>
<dbReference type="RefSeq" id="WP_179647869.1">
    <property type="nucleotide sequence ID" value="NZ_JACBZM010000001.1"/>
</dbReference>
<dbReference type="InterPro" id="IPR035919">
    <property type="entry name" value="EAL_sf"/>
</dbReference>
<dbReference type="PANTHER" id="PTHR44757">
    <property type="entry name" value="DIGUANYLATE CYCLASE DGCP"/>
    <property type="match status" value="1"/>
</dbReference>